<feature type="domain" description="Lipoyl-binding" evidence="1">
    <location>
        <begin position="66"/>
        <end position="133"/>
    </location>
</feature>
<dbReference type="Pfam" id="PF00364">
    <property type="entry name" value="Biotin_lipoyl"/>
    <property type="match status" value="1"/>
</dbReference>
<evidence type="ECO:0000313" key="2">
    <source>
        <dbReference type="EMBL" id="OPH39307.1"/>
    </source>
</evidence>
<protein>
    <submittedName>
        <fullName evidence="3">Biotin carboxyl carrier protein of acetyl-CoA carboxylase</fullName>
    </submittedName>
</protein>
<organism evidence="2 4">
    <name type="scientific">Moraxella lacunata</name>
    <dbReference type="NCBI Taxonomy" id="477"/>
    <lineage>
        <taxon>Bacteria</taxon>
        <taxon>Pseudomonadati</taxon>
        <taxon>Pseudomonadota</taxon>
        <taxon>Gammaproteobacteria</taxon>
        <taxon>Moraxellales</taxon>
        <taxon>Moraxellaceae</taxon>
        <taxon>Moraxella</taxon>
    </lineage>
</organism>
<dbReference type="GeneID" id="302269600"/>
<name>A0A1V4H346_MORLA</name>
<reference evidence="2" key="2">
    <citation type="submission" date="2017-03" db="EMBL/GenBank/DDBJ databases">
        <authorList>
            <person name="Afonso C.L."/>
            <person name="Miller P.J."/>
            <person name="Scott M.A."/>
            <person name="Spackman E."/>
            <person name="Goraichik I."/>
            <person name="Dimitrov K.M."/>
            <person name="Suarez D.L."/>
            <person name="Swayne D.E."/>
        </authorList>
    </citation>
    <scope>NUCLEOTIDE SEQUENCE</scope>
    <source>
        <strain evidence="2">CCUG 4441</strain>
    </source>
</reference>
<dbReference type="EMBL" id="UGQC01000001">
    <property type="protein sequence ID" value="STY99589.1"/>
    <property type="molecule type" value="Genomic_DNA"/>
</dbReference>
<evidence type="ECO:0000259" key="1">
    <source>
        <dbReference type="Pfam" id="PF00364"/>
    </source>
</evidence>
<evidence type="ECO:0000313" key="5">
    <source>
        <dbReference type="Proteomes" id="UP000254107"/>
    </source>
</evidence>
<dbReference type="EMBL" id="MXAN01000004">
    <property type="protein sequence ID" value="OPH39307.1"/>
    <property type="molecule type" value="Genomic_DNA"/>
</dbReference>
<dbReference type="Gene3D" id="2.40.50.100">
    <property type="match status" value="1"/>
</dbReference>
<evidence type="ECO:0000313" key="3">
    <source>
        <dbReference type="EMBL" id="STY99589.1"/>
    </source>
</evidence>
<reference evidence="4" key="1">
    <citation type="submission" date="2017-03" db="EMBL/GenBank/DDBJ databases">
        <title>Draft genome sequence of Moraxella equi CCUG 4950T type strain.</title>
        <authorList>
            <person name="Salva-Serra F."/>
            <person name="Engstrom-Jakobsson H."/>
            <person name="Thorell K."/>
            <person name="Jaen-Luchoro D."/>
            <person name="Gonzales-Siles L."/>
            <person name="Karlsson R."/>
            <person name="Yazdan S."/>
            <person name="Boulund F."/>
            <person name="Johnning A."/>
            <person name="Engstrand L."/>
            <person name="Kristiansson E."/>
            <person name="Moore E."/>
        </authorList>
    </citation>
    <scope>NUCLEOTIDE SEQUENCE [LARGE SCALE GENOMIC DNA]</scope>
    <source>
        <strain evidence="4">CCUG 4441</strain>
    </source>
</reference>
<reference evidence="3 5" key="3">
    <citation type="submission" date="2018-06" db="EMBL/GenBank/DDBJ databases">
        <authorList>
            <consortium name="Pathogen Informatics"/>
            <person name="Doyle S."/>
        </authorList>
    </citation>
    <scope>NUCLEOTIDE SEQUENCE [LARGE SCALE GENOMIC DNA]</scope>
    <source>
        <strain evidence="3 5">NCTC7911</strain>
    </source>
</reference>
<evidence type="ECO:0000313" key="4">
    <source>
        <dbReference type="Proteomes" id="UP000191025"/>
    </source>
</evidence>
<dbReference type="RefSeq" id="WP_062500339.1">
    <property type="nucleotide sequence ID" value="NZ_MXAN01000004.1"/>
</dbReference>
<gene>
    <name evidence="3" type="primary">accB_3</name>
    <name evidence="2" type="ORF">B5J94_00510</name>
    <name evidence="3" type="ORF">NCTC7911_00967</name>
</gene>
<dbReference type="InterPro" id="IPR011053">
    <property type="entry name" value="Single_hybrid_motif"/>
</dbReference>
<keyword evidence="5" id="KW-1185">Reference proteome</keyword>
<dbReference type="AlphaFoldDB" id="A0A1V4H346"/>
<proteinExistence type="predicted"/>
<dbReference type="SUPFAM" id="SSF51230">
    <property type="entry name" value="Single hybrid motif"/>
    <property type="match status" value="1"/>
</dbReference>
<dbReference type="Proteomes" id="UP000254107">
    <property type="component" value="Unassembled WGS sequence"/>
</dbReference>
<sequence>MNFETIQRLIALAETSELGQIEVIDGTERIKVVNTTKTSMPTPPKTAISPAPLVDDDDNVDESAVIRATAVGKFCLDGIALTTGDTIKAGDTVGGVLALGVLTPIKADKSGVFYEYLVKDGDKVEWGQAILRLV</sequence>
<dbReference type="InterPro" id="IPR000089">
    <property type="entry name" value="Biotin_lipoyl"/>
</dbReference>
<accession>A0A1V4H346</accession>
<dbReference type="Proteomes" id="UP000191025">
    <property type="component" value="Unassembled WGS sequence"/>
</dbReference>